<comment type="caution">
    <text evidence="1">The sequence shown here is derived from an EMBL/GenBank/DDBJ whole genome shotgun (WGS) entry which is preliminary data.</text>
</comment>
<proteinExistence type="predicted"/>
<evidence type="ECO:0000313" key="1">
    <source>
        <dbReference type="EMBL" id="KAF5928354.1"/>
    </source>
</evidence>
<evidence type="ECO:0000313" key="2">
    <source>
        <dbReference type="Proteomes" id="UP000551758"/>
    </source>
</evidence>
<dbReference type="EMBL" id="JACDTQ010000370">
    <property type="protein sequence ID" value="KAF5928354.1"/>
    <property type="molecule type" value="Genomic_DNA"/>
</dbReference>
<dbReference type="AlphaFoldDB" id="A0A7J7FL39"/>
<reference evidence="1 2" key="1">
    <citation type="journal article" date="2020" name="Mol. Biol. Evol.">
        <title>Interspecific Gene Flow and the Evolution of Specialization in Black and White Rhinoceros.</title>
        <authorList>
            <person name="Moodley Y."/>
            <person name="Westbury M.V."/>
            <person name="Russo I.M."/>
            <person name="Gopalakrishnan S."/>
            <person name="Rakotoarivelo A."/>
            <person name="Olsen R.A."/>
            <person name="Prost S."/>
            <person name="Tunstall T."/>
            <person name="Ryder O.A."/>
            <person name="Dalen L."/>
            <person name="Bruford M.W."/>
        </authorList>
    </citation>
    <scope>NUCLEOTIDE SEQUENCE [LARGE SCALE GENOMIC DNA]</scope>
    <source>
        <strain evidence="1">SBR-YM</strain>
        <tissue evidence="1">Skin</tissue>
    </source>
</reference>
<organism evidence="1 2">
    <name type="scientific">Diceros bicornis minor</name>
    <name type="common">South-central black rhinoceros</name>
    <dbReference type="NCBI Taxonomy" id="77932"/>
    <lineage>
        <taxon>Eukaryota</taxon>
        <taxon>Metazoa</taxon>
        <taxon>Chordata</taxon>
        <taxon>Craniata</taxon>
        <taxon>Vertebrata</taxon>
        <taxon>Euteleostomi</taxon>
        <taxon>Mammalia</taxon>
        <taxon>Eutheria</taxon>
        <taxon>Laurasiatheria</taxon>
        <taxon>Perissodactyla</taxon>
        <taxon>Rhinocerotidae</taxon>
        <taxon>Diceros</taxon>
    </lineage>
</organism>
<gene>
    <name evidence="1" type="ORF">HPG69_014959</name>
</gene>
<accession>A0A7J7FL39</accession>
<dbReference type="Proteomes" id="UP000551758">
    <property type="component" value="Unassembled WGS sequence"/>
</dbReference>
<name>A0A7J7FL39_DICBM</name>
<keyword evidence="2" id="KW-1185">Reference proteome</keyword>
<sequence length="163" mass="17969">MAPRTNVTQSAYGFFWTWKNQGEENQFLLKPEPPSVIAAAGKYYFSVLAQYLVAEIGQTPCLGLSSSSFPVKTEEALSSMGLLFSCTSFNQEMKMNKAELKLHLGGISEGFEEEELPPPCGSTTFCSGTWRGRGWVSHLQSNYDLIVTCDLGLGKLLARQLDL</sequence>
<protein>
    <submittedName>
        <fullName evidence="1">Uncharacterized protein</fullName>
    </submittedName>
</protein>